<name>A0A816PY36_BRANA</name>
<dbReference type="EMBL" id="HG994370">
    <property type="protein sequence ID" value="CAF2053981.1"/>
    <property type="molecule type" value="Genomic_DNA"/>
</dbReference>
<proteinExistence type="predicted"/>
<evidence type="ECO:0000313" key="1">
    <source>
        <dbReference type="EMBL" id="CAF2053981.1"/>
    </source>
</evidence>
<accession>A0A816PY36</accession>
<dbReference type="AlphaFoldDB" id="A0A816PY36"/>
<sequence>MSYPSDRQASTGGDYRHLPYRTRLNEAEVSSCTFESDLWCSGAERCRVYGLSRPRFTRLGQYSVELRFWSGLR</sequence>
<dbReference type="Proteomes" id="UP001295469">
    <property type="component" value="Chromosome C06"/>
</dbReference>
<gene>
    <name evidence="1" type="ORF">DARMORV10_C06P01750.1</name>
</gene>
<organism evidence="1">
    <name type="scientific">Brassica napus</name>
    <name type="common">Rape</name>
    <dbReference type="NCBI Taxonomy" id="3708"/>
    <lineage>
        <taxon>Eukaryota</taxon>
        <taxon>Viridiplantae</taxon>
        <taxon>Streptophyta</taxon>
        <taxon>Embryophyta</taxon>
        <taxon>Tracheophyta</taxon>
        <taxon>Spermatophyta</taxon>
        <taxon>Magnoliopsida</taxon>
        <taxon>eudicotyledons</taxon>
        <taxon>Gunneridae</taxon>
        <taxon>Pentapetalae</taxon>
        <taxon>rosids</taxon>
        <taxon>malvids</taxon>
        <taxon>Brassicales</taxon>
        <taxon>Brassicaceae</taxon>
        <taxon>Brassiceae</taxon>
        <taxon>Brassica</taxon>
    </lineage>
</organism>
<protein>
    <submittedName>
        <fullName evidence="1">(rape) hypothetical protein</fullName>
    </submittedName>
</protein>
<reference evidence="1" key="1">
    <citation type="submission" date="2021-01" db="EMBL/GenBank/DDBJ databases">
        <authorList>
            <consortium name="Genoscope - CEA"/>
            <person name="William W."/>
        </authorList>
    </citation>
    <scope>NUCLEOTIDE SEQUENCE</scope>
</reference>